<dbReference type="Gene3D" id="1.10.418.10">
    <property type="entry name" value="Calponin-like domain"/>
    <property type="match status" value="2"/>
</dbReference>
<dbReference type="SUPFAM" id="SSF47473">
    <property type="entry name" value="EF-hand"/>
    <property type="match status" value="1"/>
</dbReference>
<dbReference type="FunFam" id="1.10.418.10:FF:000089">
    <property type="entry name" value="Spectrin beta chain"/>
    <property type="match status" value="1"/>
</dbReference>
<dbReference type="EMBL" id="JAEPRB010000228">
    <property type="protein sequence ID" value="KAG2218464.1"/>
    <property type="molecule type" value="Genomic_DNA"/>
</dbReference>
<dbReference type="InterPro" id="IPR001589">
    <property type="entry name" value="Actinin_actin-bd_CS"/>
</dbReference>
<dbReference type="OrthoDB" id="10017054at2759"/>
<evidence type="ECO:0000256" key="4">
    <source>
        <dbReference type="ARBA" id="ARBA00023203"/>
    </source>
</evidence>
<dbReference type="SMART" id="SM01184">
    <property type="entry name" value="efhand_Ca_insen"/>
    <property type="match status" value="1"/>
</dbReference>
<dbReference type="AlphaFoldDB" id="A0A8H7RWU7"/>
<keyword evidence="3" id="KW-0106">Calcium</keyword>
<dbReference type="SMART" id="SM00033">
    <property type="entry name" value="CH"/>
    <property type="match status" value="2"/>
</dbReference>
<keyword evidence="4" id="KW-0009">Actin-binding</keyword>
<evidence type="ECO:0000313" key="8">
    <source>
        <dbReference type="Proteomes" id="UP000646827"/>
    </source>
</evidence>
<evidence type="ECO:0000256" key="5">
    <source>
        <dbReference type="SAM" id="Coils"/>
    </source>
</evidence>
<feature type="domain" description="Calponin-homology (CH)" evidence="6">
    <location>
        <begin position="100"/>
        <end position="206"/>
    </location>
</feature>
<dbReference type="PANTHER" id="PTHR11915">
    <property type="entry name" value="SPECTRIN/FILAMIN RELATED CYTOSKELETAL PROTEIN"/>
    <property type="match status" value="1"/>
</dbReference>
<dbReference type="Pfam" id="PF08726">
    <property type="entry name" value="EFhand_Ca_insen"/>
    <property type="match status" value="1"/>
</dbReference>
<sequence>MGRVPHIQDLSIDLANGVRLIQLLEIIGDTTLGKYSINPRMRIQYVENVNKALNFVMERNVPLTNIGAEDIVDRNLKLVLGMLWSIILRFTIDDISQDGKSAREGLLLWCQRKTVNYKEVDVRDFTYSWKDGLAFCALIHRHRPDLLNYDALDFSKPHENTALAFEIAEKYLNIPKLLDVEDICDIEKPDDRSVTTYVAQYFHAFSSQDKDETASRRVAKFADVLHSIWKTRHSYEERVTALIYAVQSTQRQWQQTQLTDSYAETKQKGIEFANYKNTLKREWVSEKRELDTLLGNIQTKLKTYNLKPYFPPEGLTLRDLDNIWRELLKHEAVYHRNINSKLREIKENLRKAYANAANVFQQKLDTISAELASLDGDLENQLNCVVGLAREIVPLQKKLQAIETLDQACLEANIEENDYTVYSLEDLTFELGLVERATRNKIAFIENQSISRNMTNLTPAQLEEFEHAFRHFANDHNTLSMEGFRAALASLGLFYDDYEMGLLFDHTAQNHESIRFEQFIQFMVSITEDKSTPDQLHHAFQTIAGDKPYITELDLKRCMMPEPDVDYLVREMPMITLSPNNNTSSIEKDMAFDYSHYVDQMFK</sequence>
<feature type="coiled-coil region" evidence="5">
    <location>
        <begin position="335"/>
        <end position="362"/>
    </location>
</feature>
<dbReference type="Pfam" id="PF00307">
    <property type="entry name" value="CH"/>
    <property type="match status" value="2"/>
</dbReference>
<proteinExistence type="inferred from homology"/>
<accession>A0A8H7RWU7</accession>
<dbReference type="Gene3D" id="1.20.58.60">
    <property type="match status" value="2"/>
</dbReference>
<comment type="similarity">
    <text evidence="1">Belongs to the alpha-actinin family.</text>
</comment>
<evidence type="ECO:0000313" key="7">
    <source>
        <dbReference type="EMBL" id="KAG2218464.1"/>
    </source>
</evidence>
<dbReference type="PROSITE" id="PS00020">
    <property type="entry name" value="ACTININ_2"/>
    <property type="match status" value="1"/>
</dbReference>
<dbReference type="SUPFAM" id="SSF46966">
    <property type="entry name" value="Spectrin repeat"/>
    <property type="match status" value="2"/>
</dbReference>
<dbReference type="Gene3D" id="1.10.238.10">
    <property type="entry name" value="EF-hand"/>
    <property type="match status" value="2"/>
</dbReference>
<dbReference type="Proteomes" id="UP000646827">
    <property type="component" value="Unassembled WGS sequence"/>
</dbReference>
<evidence type="ECO:0000256" key="2">
    <source>
        <dbReference type="ARBA" id="ARBA00022737"/>
    </source>
</evidence>
<keyword evidence="2" id="KW-0677">Repeat</keyword>
<keyword evidence="8" id="KW-1185">Reference proteome</keyword>
<evidence type="ECO:0000259" key="6">
    <source>
        <dbReference type="PROSITE" id="PS50021"/>
    </source>
</evidence>
<dbReference type="PROSITE" id="PS50021">
    <property type="entry name" value="CH"/>
    <property type="match status" value="2"/>
</dbReference>
<name>A0A8H7RWU7_9FUNG</name>
<protein>
    <recommendedName>
        <fullName evidence="6">Calponin-homology (CH) domain-containing protein</fullName>
    </recommendedName>
</protein>
<feature type="domain" description="Calponin-homology (CH)" evidence="6">
    <location>
        <begin position="1"/>
        <end position="91"/>
    </location>
</feature>
<gene>
    <name evidence="7" type="ORF">INT45_003008</name>
</gene>
<dbReference type="InterPro" id="IPR036872">
    <property type="entry name" value="CH_dom_sf"/>
</dbReference>
<evidence type="ECO:0000256" key="1">
    <source>
        <dbReference type="ARBA" id="ARBA00010255"/>
    </source>
</evidence>
<dbReference type="FunFam" id="1.10.418.10:FF:000001">
    <property type="entry name" value="Actinin alpha 1"/>
    <property type="match status" value="1"/>
</dbReference>
<keyword evidence="5" id="KW-0175">Coiled coil</keyword>
<dbReference type="SUPFAM" id="SSF47576">
    <property type="entry name" value="Calponin-homology domain, CH-domain"/>
    <property type="match status" value="1"/>
</dbReference>
<dbReference type="InterPro" id="IPR001715">
    <property type="entry name" value="CH_dom"/>
</dbReference>
<organism evidence="7 8">
    <name type="scientific">Circinella minor</name>
    <dbReference type="NCBI Taxonomy" id="1195481"/>
    <lineage>
        <taxon>Eukaryota</taxon>
        <taxon>Fungi</taxon>
        <taxon>Fungi incertae sedis</taxon>
        <taxon>Mucoromycota</taxon>
        <taxon>Mucoromycotina</taxon>
        <taxon>Mucoromycetes</taxon>
        <taxon>Mucorales</taxon>
        <taxon>Lichtheimiaceae</taxon>
        <taxon>Circinella</taxon>
    </lineage>
</organism>
<reference evidence="7 8" key="1">
    <citation type="submission" date="2020-12" db="EMBL/GenBank/DDBJ databases">
        <title>Metabolic potential, ecology and presence of endohyphal bacteria is reflected in genomic diversity of Mucoromycotina.</title>
        <authorList>
            <person name="Muszewska A."/>
            <person name="Okrasinska A."/>
            <person name="Steczkiewicz K."/>
            <person name="Drgas O."/>
            <person name="Orlowska M."/>
            <person name="Perlinska-Lenart U."/>
            <person name="Aleksandrzak-Piekarczyk T."/>
            <person name="Szatraj K."/>
            <person name="Zielenkiewicz U."/>
            <person name="Pilsyk S."/>
            <person name="Malc E."/>
            <person name="Mieczkowski P."/>
            <person name="Kruszewska J.S."/>
            <person name="Biernat P."/>
            <person name="Pawlowska J."/>
        </authorList>
    </citation>
    <scope>NUCLEOTIDE SEQUENCE [LARGE SCALE GENOMIC DNA]</scope>
    <source>
        <strain evidence="7 8">CBS 142.35</strain>
    </source>
</reference>
<dbReference type="InterPro" id="IPR014837">
    <property type="entry name" value="EF-hand_Ca_insen"/>
</dbReference>
<dbReference type="InterPro" id="IPR011992">
    <property type="entry name" value="EF-hand-dom_pair"/>
</dbReference>
<comment type="caution">
    <text evidence="7">The sequence shown here is derived from an EMBL/GenBank/DDBJ whole genome shotgun (WGS) entry which is preliminary data.</text>
</comment>
<evidence type="ECO:0000256" key="3">
    <source>
        <dbReference type="ARBA" id="ARBA00022837"/>
    </source>
</evidence>
<dbReference type="GO" id="GO:0003779">
    <property type="term" value="F:actin binding"/>
    <property type="evidence" value="ECO:0007669"/>
    <property type="project" value="UniProtKB-KW"/>
</dbReference>